<keyword evidence="6" id="KW-0460">Magnesium</keyword>
<proteinExistence type="inferred from homology"/>
<dbReference type="Gene3D" id="3.90.79.10">
    <property type="entry name" value="Nucleoside Triphosphate Pyrophosphohydrolase"/>
    <property type="match status" value="1"/>
</dbReference>
<evidence type="ECO:0000313" key="14">
    <source>
        <dbReference type="EMBL" id="ELR18670.1"/>
    </source>
</evidence>
<accession>L8H0B7</accession>
<comment type="cofactor">
    <cofactor evidence="2">
        <name>Mg(2+)</name>
        <dbReference type="ChEBI" id="CHEBI:18420"/>
    </cofactor>
</comment>
<keyword evidence="15" id="KW-1185">Reference proteome</keyword>
<dbReference type="InterPro" id="IPR015797">
    <property type="entry name" value="NUDIX_hydrolase-like_dom_sf"/>
</dbReference>
<dbReference type="GO" id="GO:0140933">
    <property type="term" value="F:5'-(N(7)-methylguanosine 5'-triphospho)-[mRNA] hydrolase activity"/>
    <property type="evidence" value="ECO:0007669"/>
    <property type="project" value="UniProtKB-EC"/>
</dbReference>
<evidence type="ECO:0000256" key="2">
    <source>
        <dbReference type="ARBA" id="ARBA00001946"/>
    </source>
</evidence>
<dbReference type="PANTHER" id="PTHR42904">
    <property type="entry name" value="NUDIX HYDROLASE, NUDC SUBFAMILY"/>
    <property type="match status" value="1"/>
</dbReference>
<evidence type="ECO:0000256" key="8">
    <source>
        <dbReference type="ARBA" id="ARBA00026102"/>
    </source>
</evidence>
<evidence type="ECO:0000256" key="10">
    <source>
        <dbReference type="ARBA" id="ARBA00093415"/>
    </source>
</evidence>
<dbReference type="Proteomes" id="UP000011083">
    <property type="component" value="Unassembled WGS sequence"/>
</dbReference>
<dbReference type="InterPro" id="IPR050241">
    <property type="entry name" value="NAD-cap_RNA_hydrolase_NudC"/>
</dbReference>
<keyword evidence="7" id="KW-0464">Manganese</keyword>
<dbReference type="GO" id="GO:0005777">
    <property type="term" value="C:peroxisome"/>
    <property type="evidence" value="ECO:0007669"/>
    <property type="project" value="TreeGrafter"/>
</dbReference>
<reference evidence="14 15" key="1">
    <citation type="journal article" date="2013" name="Genome Biol.">
        <title>Genome of Acanthamoeba castellanii highlights extensive lateral gene transfer and early evolution of tyrosine kinase signaling.</title>
        <authorList>
            <person name="Clarke M."/>
            <person name="Lohan A.J."/>
            <person name="Liu B."/>
            <person name="Lagkouvardos I."/>
            <person name="Roy S."/>
            <person name="Zafar N."/>
            <person name="Bertelli C."/>
            <person name="Schilde C."/>
            <person name="Kianianmomeni A."/>
            <person name="Burglin T.R."/>
            <person name="Frech C."/>
            <person name="Turcotte B."/>
            <person name="Kopec K.O."/>
            <person name="Synnott J.M."/>
            <person name="Choo C."/>
            <person name="Paponov I."/>
            <person name="Finkler A."/>
            <person name="Soon Heng Tan C."/>
            <person name="Hutchins A.P."/>
            <person name="Weinmeier T."/>
            <person name="Rattei T."/>
            <person name="Chu J.S."/>
            <person name="Gimenez G."/>
            <person name="Irimia M."/>
            <person name="Rigden D.J."/>
            <person name="Fitzpatrick D.A."/>
            <person name="Lorenzo-Morales J."/>
            <person name="Bateman A."/>
            <person name="Chiu C.H."/>
            <person name="Tang P."/>
            <person name="Hegemann P."/>
            <person name="Fromm H."/>
            <person name="Raoult D."/>
            <person name="Greub G."/>
            <person name="Miranda-Saavedra D."/>
            <person name="Chen N."/>
            <person name="Nash P."/>
            <person name="Ginger M.L."/>
            <person name="Horn M."/>
            <person name="Schaap P."/>
            <person name="Caler L."/>
            <person name="Loftus B."/>
        </authorList>
    </citation>
    <scope>NUCLEOTIDE SEQUENCE [LARGE SCALE GENOMIC DNA]</scope>
    <source>
        <strain evidence="14 15">Neff</strain>
    </source>
</reference>
<dbReference type="SUPFAM" id="SSF55811">
    <property type="entry name" value="Nudix"/>
    <property type="match status" value="1"/>
</dbReference>
<dbReference type="Pfam" id="PF00293">
    <property type="entry name" value="NUDIX"/>
    <property type="match status" value="1"/>
</dbReference>
<dbReference type="InterPro" id="IPR033716">
    <property type="entry name" value="Nudt17_dom"/>
</dbReference>
<evidence type="ECO:0000256" key="9">
    <source>
        <dbReference type="ARBA" id="ARBA00093205"/>
    </source>
</evidence>
<dbReference type="CDD" id="cd04694">
    <property type="entry name" value="NUDIX_Nudt17"/>
    <property type="match status" value="1"/>
</dbReference>
<evidence type="ECO:0000256" key="4">
    <source>
        <dbReference type="ARBA" id="ARBA00022723"/>
    </source>
</evidence>
<evidence type="ECO:0000256" key="5">
    <source>
        <dbReference type="ARBA" id="ARBA00022801"/>
    </source>
</evidence>
<evidence type="ECO:0000313" key="15">
    <source>
        <dbReference type="Proteomes" id="UP000011083"/>
    </source>
</evidence>
<dbReference type="InterPro" id="IPR000086">
    <property type="entry name" value="NUDIX_hydrolase_dom"/>
</dbReference>
<evidence type="ECO:0000256" key="1">
    <source>
        <dbReference type="ARBA" id="ARBA00001936"/>
    </source>
</evidence>
<dbReference type="RefSeq" id="XP_004340713.1">
    <property type="nucleotide sequence ID" value="XM_004340665.1"/>
</dbReference>
<dbReference type="EMBL" id="KB007948">
    <property type="protein sequence ID" value="ELR18670.1"/>
    <property type="molecule type" value="Genomic_DNA"/>
</dbReference>
<dbReference type="GO" id="GO:0005829">
    <property type="term" value="C:cytosol"/>
    <property type="evidence" value="ECO:0007669"/>
    <property type="project" value="TreeGrafter"/>
</dbReference>
<gene>
    <name evidence="14" type="ORF">ACA1_393560</name>
</gene>
<dbReference type="GO" id="GO:0035529">
    <property type="term" value="F:NADH pyrophosphatase activity"/>
    <property type="evidence" value="ECO:0007669"/>
    <property type="project" value="TreeGrafter"/>
</dbReference>
<organism evidence="14 15">
    <name type="scientific">Acanthamoeba castellanii (strain ATCC 30010 / Neff)</name>
    <dbReference type="NCBI Taxonomy" id="1257118"/>
    <lineage>
        <taxon>Eukaryota</taxon>
        <taxon>Amoebozoa</taxon>
        <taxon>Discosea</taxon>
        <taxon>Longamoebia</taxon>
        <taxon>Centramoebida</taxon>
        <taxon>Acanthamoebidae</taxon>
        <taxon>Acanthamoeba</taxon>
    </lineage>
</organism>
<comment type="similarity">
    <text evidence="3">Belongs to the Nudix hydrolase family.</text>
</comment>
<name>L8H0B7_ACACF</name>
<feature type="domain" description="Nudix hydrolase" evidence="13">
    <location>
        <begin position="3"/>
        <end position="152"/>
    </location>
</feature>
<keyword evidence="4" id="KW-0479">Metal-binding</keyword>
<evidence type="ECO:0000256" key="3">
    <source>
        <dbReference type="ARBA" id="ARBA00005582"/>
    </source>
</evidence>
<dbReference type="GO" id="GO:0006742">
    <property type="term" value="P:NADP+ catabolic process"/>
    <property type="evidence" value="ECO:0007669"/>
    <property type="project" value="TreeGrafter"/>
</dbReference>
<dbReference type="AlphaFoldDB" id="L8H0B7"/>
<dbReference type="GeneID" id="14919454"/>
<dbReference type="EC" id="3.6.1.62" evidence="8"/>
<evidence type="ECO:0000256" key="6">
    <source>
        <dbReference type="ARBA" id="ARBA00022842"/>
    </source>
</evidence>
<dbReference type="PANTHER" id="PTHR42904:SF1">
    <property type="entry name" value="NUCLEOSIDE DIPHOSPHATE-LINKED MOIETY X MOTIF 17"/>
    <property type="match status" value="1"/>
</dbReference>
<comment type="cofactor">
    <cofactor evidence="1">
        <name>Mn(2+)</name>
        <dbReference type="ChEBI" id="CHEBI:29035"/>
    </cofactor>
</comment>
<comment type="function">
    <text evidence="10">Acts as a decapping enzyme capable of hydrolyzing monomethylated capped RNAs (in vitro). Hydrolyzes monomethylated capped RNA after alpha and beta phosphates to form N(7)-methyl-GDP. Shows low activity towards unmethylated capped RNA.</text>
</comment>
<dbReference type="OrthoDB" id="20284at2759"/>
<evidence type="ECO:0000256" key="12">
    <source>
        <dbReference type="ARBA" id="ARBA00093663"/>
    </source>
</evidence>
<evidence type="ECO:0000256" key="11">
    <source>
        <dbReference type="ARBA" id="ARBA00093621"/>
    </source>
</evidence>
<dbReference type="GO" id="GO:0019677">
    <property type="term" value="P:NAD+ catabolic process"/>
    <property type="evidence" value="ECO:0007669"/>
    <property type="project" value="TreeGrafter"/>
</dbReference>
<dbReference type="VEuPathDB" id="AmoebaDB:ACA1_393560"/>
<dbReference type="InterPro" id="IPR020476">
    <property type="entry name" value="Nudix_hydrolase"/>
</dbReference>
<comment type="catalytic activity">
    <reaction evidence="9">
        <text>a 5'-end (N(7)-methyl 5'-triphosphoguanosine)-ribonucleoside in mRNA + H2O = N(7)-methyl-GDP + a 5'-end phospho-ribonucleoside in mRNA + 2 H(+)</text>
        <dbReference type="Rhea" id="RHEA:67484"/>
        <dbReference type="Rhea" id="RHEA-COMP:15692"/>
        <dbReference type="Rhea" id="RHEA-COMP:17167"/>
        <dbReference type="ChEBI" id="CHEBI:15377"/>
        <dbReference type="ChEBI" id="CHEBI:15378"/>
        <dbReference type="ChEBI" id="CHEBI:63714"/>
        <dbReference type="ChEBI" id="CHEBI:138282"/>
        <dbReference type="ChEBI" id="CHEBI:156461"/>
        <dbReference type="EC" id="3.6.1.62"/>
    </reaction>
</comment>
<dbReference type="PRINTS" id="PR00502">
    <property type="entry name" value="NUDIXFAMILY"/>
</dbReference>
<keyword evidence="5 14" id="KW-0378">Hydrolase</keyword>
<sequence length="238" mass="27060">MKKPRVQIGVVVLIEAHDHDGTKVLVTRRRNDAFIFPSVWVLPGGHAEKGESLLHAGKREVEEETGVVLADEDMRLCGLWESCYPAQVDHGPMKKHHLVVFYRAIVHKPTTDLSLHLQEEEVDGACWMSMAKLAEWIEVEETKEKVLAEIRRERGQSSQRDYFAPEVLAAFKQRIPGDHGGGDGGGEADRQLVSIRFNHQPGQERKQLGPHSYDMREEWLALGHRFVLKHLLDEVARL</sequence>
<dbReference type="GO" id="GO:0046872">
    <property type="term" value="F:metal ion binding"/>
    <property type="evidence" value="ECO:0007669"/>
    <property type="project" value="UniProtKB-KW"/>
</dbReference>
<evidence type="ECO:0000256" key="7">
    <source>
        <dbReference type="ARBA" id="ARBA00023211"/>
    </source>
</evidence>
<protein>
    <recommendedName>
        <fullName evidence="11">m7GpppN-mRNA hydrolase NUDT17</fullName>
        <ecNumber evidence="8">3.6.1.62</ecNumber>
    </recommendedName>
    <alternativeName>
        <fullName evidence="12">Nucleoside diphosphate-linked moiety X motif 17</fullName>
    </alternativeName>
</protein>
<dbReference type="PROSITE" id="PS51462">
    <property type="entry name" value="NUDIX"/>
    <property type="match status" value="1"/>
</dbReference>
<evidence type="ECO:0000259" key="13">
    <source>
        <dbReference type="PROSITE" id="PS51462"/>
    </source>
</evidence>
<dbReference type="KEGG" id="acan:ACA1_393560"/>